<feature type="transmembrane region" description="Helical" evidence="1">
    <location>
        <begin position="39"/>
        <end position="59"/>
    </location>
</feature>
<proteinExistence type="predicted"/>
<evidence type="ECO:0000313" key="3">
    <source>
        <dbReference type="EMBL" id="VDC89926.1"/>
    </source>
</evidence>
<sequence>MAIKSVRFTVKSTFVSVKFPVSDSSIDCSLPMKNMCVLILVYAYLLVNRMICIGLGLLLKILSFNAEQSQVHFDSKSIIDNSLENMLGTPTDVANVYVLTIPPNRVAMLHRTPCLHQEFSLTRMCLRQLITSLGWLRSEDPYVASMFIALEVTKVETLTIGNLFNCMPFITMDPHHEMATPQWLSVTADIKGEQFSGPIVTCNSAFGETFYIGSSYGGSVPTNDSEIHRSDYLYKGTALHLAAQIDILDVAGYCFPSVYQCLNCWSPLMDNKSLVAGFVQKSIRWRNNTQRDVAVTHEFGNFCCSVYCGRWNHNRSYRLLSYYPIDAEILKGEAKL</sequence>
<keyword evidence="1" id="KW-0812">Transmembrane</keyword>
<dbReference type="AlphaFoldDB" id="A0A3P6A859"/>
<keyword evidence="1" id="KW-1133">Transmembrane helix</keyword>
<name>A0A3P6A859_BRACM</name>
<reference evidence="3" key="1">
    <citation type="submission" date="2018-11" db="EMBL/GenBank/DDBJ databases">
        <authorList>
            <consortium name="Genoscope - CEA"/>
            <person name="William W."/>
        </authorList>
    </citation>
    <scope>NUCLEOTIDE SEQUENCE</scope>
</reference>
<dbReference type="Proteomes" id="UP000694005">
    <property type="component" value="Chromosome A02"/>
</dbReference>
<gene>
    <name evidence="3" type="ORF">BRAA02T07564Z</name>
    <name evidence="2" type="ORF">BRAPAZ1V2_A02P31820.2</name>
</gene>
<accession>A0A3P6A859</accession>
<dbReference type="Gramene" id="A02p31820.2_BraZ1">
    <property type="protein sequence ID" value="A02p31820.2_BraZ1.CDS"/>
    <property type="gene ID" value="A02g31820.2_BraZ1"/>
</dbReference>
<evidence type="ECO:0000313" key="2">
    <source>
        <dbReference type="EMBL" id="CAG7894230.1"/>
    </source>
</evidence>
<protein>
    <submittedName>
        <fullName evidence="2">Uncharacterized protein</fullName>
    </submittedName>
</protein>
<dbReference type="EMBL" id="LS974618">
    <property type="protein sequence ID" value="CAG7894230.1"/>
    <property type="molecule type" value="Genomic_DNA"/>
</dbReference>
<dbReference type="EMBL" id="LR031573">
    <property type="protein sequence ID" value="VDC89926.1"/>
    <property type="molecule type" value="Genomic_DNA"/>
</dbReference>
<keyword evidence="1" id="KW-0472">Membrane</keyword>
<evidence type="ECO:0000256" key="1">
    <source>
        <dbReference type="SAM" id="Phobius"/>
    </source>
</evidence>
<organism evidence="3">
    <name type="scientific">Brassica campestris</name>
    <name type="common">Field mustard</name>
    <dbReference type="NCBI Taxonomy" id="3711"/>
    <lineage>
        <taxon>Eukaryota</taxon>
        <taxon>Viridiplantae</taxon>
        <taxon>Streptophyta</taxon>
        <taxon>Embryophyta</taxon>
        <taxon>Tracheophyta</taxon>
        <taxon>Spermatophyta</taxon>
        <taxon>Magnoliopsida</taxon>
        <taxon>eudicotyledons</taxon>
        <taxon>Gunneridae</taxon>
        <taxon>Pentapetalae</taxon>
        <taxon>rosids</taxon>
        <taxon>malvids</taxon>
        <taxon>Brassicales</taxon>
        <taxon>Brassicaceae</taxon>
        <taxon>Brassiceae</taxon>
        <taxon>Brassica</taxon>
    </lineage>
</organism>